<dbReference type="RefSeq" id="XP_001458040.1">
    <property type="nucleotide sequence ID" value="XM_001458003.1"/>
</dbReference>
<name>A0E5S6_PARTE</name>
<dbReference type="OMA" id="VVPNKYH"/>
<reference evidence="1 2" key="1">
    <citation type="journal article" date="2006" name="Nature">
        <title>Global trends of whole-genome duplications revealed by the ciliate Paramecium tetraurelia.</title>
        <authorList>
            <consortium name="Genoscope"/>
            <person name="Aury J.-M."/>
            <person name="Jaillon O."/>
            <person name="Duret L."/>
            <person name="Noel B."/>
            <person name="Jubin C."/>
            <person name="Porcel B.M."/>
            <person name="Segurens B."/>
            <person name="Daubin V."/>
            <person name="Anthouard V."/>
            <person name="Aiach N."/>
            <person name="Arnaiz O."/>
            <person name="Billaut A."/>
            <person name="Beisson J."/>
            <person name="Blanc I."/>
            <person name="Bouhouche K."/>
            <person name="Camara F."/>
            <person name="Duharcourt S."/>
            <person name="Guigo R."/>
            <person name="Gogendeau D."/>
            <person name="Katinka M."/>
            <person name="Keller A.-M."/>
            <person name="Kissmehl R."/>
            <person name="Klotz C."/>
            <person name="Koll F."/>
            <person name="Le Moue A."/>
            <person name="Lepere C."/>
            <person name="Malinsky S."/>
            <person name="Nowacki M."/>
            <person name="Nowak J.K."/>
            <person name="Plattner H."/>
            <person name="Poulain J."/>
            <person name="Ruiz F."/>
            <person name="Serrano V."/>
            <person name="Zagulski M."/>
            <person name="Dessen P."/>
            <person name="Betermier M."/>
            <person name="Weissenbach J."/>
            <person name="Scarpelli C."/>
            <person name="Schachter V."/>
            <person name="Sperling L."/>
            <person name="Meyer E."/>
            <person name="Cohen J."/>
            <person name="Wincker P."/>
        </authorList>
    </citation>
    <scope>NUCLEOTIDE SEQUENCE [LARGE SCALE GENOMIC DNA]</scope>
    <source>
        <strain evidence="1 2">Stock d4-2</strain>
    </source>
</reference>
<proteinExistence type="predicted"/>
<accession>A0E5S6</accession>
<dbReference type="Proteomes" id="UP000000600">
    <property type="component" value="Unassembled WGS sequence"/>
</dbReference>
<sequence>MQTLQSIIQQRVLQQINKQKTEPLQSLNITYYSATKIQLALDEAVQIGKVMQGIQGVHLQKQQSDALISSSKVAVLNVDYNNPMVLPKNEENKQGPQKGRFLVRNEYGSKLSSENKITHSSVVPNKYHKNYLSYGEECNRIKEENNRMRKKEYDKKVRIFNLPKIKTDYISSPNSFQKQLSGQNTAEVQNSDNIKDTLDDNLLQEYNQYQLQQKQAMYYKKQLLLWNKKQRNLDMNDDDQFD</sequence>
<evidence type="ECO:0000313" key="2">
    <source>
        <dbReference type="Proteomes" id="UP000000600"/>
    </source>
</evidence>
<keyword evidence="2" id="KW-1185">Reference proteome</keyword>
<evidence type="ECO:0000313" key="1">
    <source>
        <dbReference type="EMBL" id="CAK90643.1"/>
    </source>
</evidence>
<gene>
    <name evidence="1" type="ORF">GSPATT00003505001</name>
</gene>
<protein>
    <submittedName>
        <fullName evidence="1">Uncharacterized protein</fullName>
    </submittedName>
</protein>
<dbReference type="AlphaFoldDB" id="A0E5S6"/>
<dbReference type="GeneID" id="5043825"/>
<dbReference type="InParanoid" id="A0E5S6"/>
<dbReference type="OrthoDB" id="300341at2759"/>
<dbReference type="EMBL" id="CT868660">
    <property type="protein sequence ID" value="CAK90643.1"/>
    <property type="molecule type" value="Genomic_DNA"/>
</dbReference>
<organism evidence="1 2">
    <name type="scientific">Paramecium tetraurelia</name>
    <dbReference type="NCBI Taxonomy" id="5888"/>
    <lineage>
        <taxon>Eukaryota</taxon>
        <taxon>Sar</taxon>
        <taxon>Alveolata</taxon>
        <taxon>Ciliophora</taxon>
        <taxon>Intramacronucleata</taxon>
        <taxon>Oligohymenophorea</taxon>
        <taxon>Peniculida</taxon>
        <taxon>Parameciidae</taxon>
        <taxon>Paramecium</taxon>
    </lineage>
</organism>
<dbReference type="HOGENOM" id="CLU_1201822_0_0_1"/>
<dbReference type="KEGG" id="ptm:GSPATT00003505001"/>